<gene>
    <name evidence="2" type="ORF">PCOR1329_LOCUS496</name>
</gene>
<feature type="compositionally biased region" description="Polar residues" evidence="1">
    <location>
        <begin position="98"/>
        <end position="111"/>
    </location>
</feature>
<protein>
    <submittedName>
        <fullName evidence="2">Uncharacterized protein</fullName>
    </submittedName>
</protein>
<organism evidence="2 3">
    <name type="scientific">Prorocentrum cordatum</name>
    <dbReference type="NCBI Taxonomy" id="2364126"/>
    <lineage>
        <taxon>Eukaryota</taxon>
        <taxon>Sar</taxon>
        <taxon>Alveolata</taxon>
        <taxon>Dinophyceae</taxon>
        <taxon>Prorocentrales</taxon>
        <taxon>Prorocentraceae</taxon>
        <taxon>Prorocentrum</taxon>
    </lineage>
</organism>
<reference evidence="2" key="1">
    <citation type="submission" date="2023-10" db="EMBL/GenBank/DDBJ databases">
        <authorList>
            <person name="Chen Y."/>
            <person name="Shah S."/>
            <person name="Dougan E. K."/>
            <person name="Thang M."/>
            <person name="Chan C."/>
        </authorList>
    </citation>
    <scope>NUCLEOTIDE SEQUENCE [LARGE SCALE GENOMIC DNA]</scope>
</reference>
<dbReference type="Proteomes" id="UP001189429">
    <property type="component" value="Unassembled WGS sequence"/>
</dbReference>
<accession>A0ABN9PBD1</accession>
<feature type="region of interest" description="Disordered" evidence="1">
    <location>
        <begin position="90"/>
        <end position="111"/>
    </location>
</feature>
<evidence type="ECO:0000256" key="1">
    <source>
        <dbReference type="SAM" id="MobiDB-lite"/>
    </source>
</evidence>
<proteinExistence type="predicted"/>
<dbReference type="EMBL" id="CAUYUJ010000103">
    <property type="protein sequence ID" value="CAK0788664.1"/>
    <property type="molecule type" value="Genomic_DNA"/>
</dbReference>
<evidence type="ECO:0000313" key="2">
    <source>
        <dbReference type="EMBL" id="CAK0788664.1"/>
    </source>
</evidence>
<name>A0ABN9PBD1_9DINO</name>
<comment type="caution">
    <text evidence="2">The sequence shown here is derived from an EMBL/GenBank/DDBJ whole genome shotgun (WGS) entry which is preliminary data.</text>
</comment>
<sequence>MHAVASDIKILTASMPQVRQAQKSARLLRVRAGAADVAPPRPFLPSPSTPSASQFRAAAQQATLLRTSAPPFRPGVGAHLQSMGALSVGGGRMLENAQPDSQPNAVSNQLPNAIPDSPPDDVLEDAVIEDQKAASSCAPGPLRGMSSMAKGVSLELAAVTVDM</sequence>
<evidence type="ECO:0000313" key="3">
    <source>
        <dbReference type="Proteomes" id="UP001189429"/>
    </source>
</evidence>
<keyword evidence="3" id="KW-1185">Reference proteome</keyword>